<proteinExistence type="inferred from homology"/>
<protein>
    <recommendedName>
        <fullName evidence="10">Ionotropic glutamate receptor C-terminal domain-containing protein</fullName>
    </recommendedName>
</protein>
<feature type="transmembrane region" description="Helical" evidence="9">
    <location>
        <begin position="412"/>
        <end position="431"/>
    </location>
</feature>
<dbReference type="SUPFAM" id="SSF53850">
    <property type="entry name" value="Periplasmic binding protein-like II"/>
    <property type="match status" value="1"/>
</dbReference>
<keyword evidence="5 9" id="KW-1133">Transmembrane helix</keyword>
<evidence type="ECO:0000256" key="3">
    <source>
        <dbReference type="ARBA" id="ARBA00022475"/>
    </source>
</evidence>
<comment type="caution">
    <text evidence="11">The sequence shown here is derived from an EMBL/GenBank/DDBJ whole genome shotgun (WGS) entry which is preliminary data.</text>
</comment>
<keyword evidence="12" id="KW-1185">Reference proteome</keyword>
<comment type="subcellular location">
    <subcellularLocation>
        <location evidence="1">Cell membrane</location>
        <topology evidence="1">Multi-pass membrane protein</topology>
    </subcellularLocation>
</comment>
<keyword evidence="7" id="KW-0675">Receptor</keyword>
<evidence type="ECO:0000256" key="4">
    <source>
        <dbReference type="ARBA" id="ARBA00022692"/>
    </source>
</evidence>
<dbReference type="InParanoid" id="A0A2J7PCM7"/>
<dbReference type="STRING" id="105785.A0A2J7PCM7"/>
<reference evidence="11 12" key="1">
    <citation type="submission" date="2017-12" db="EMBL/GenBank/DDBJ databases">
        <title>Hemimetabolous genomes reveal molecular basis of termite eusociality.</title>
        <authorList>
            <person name="Harrison M.C."/>
            <person name="Jongepier E."/>
            <person name="Robertson H.M."/>
            <person name="Arning N."/>
            <person name="Bitard-Feildel T."/>
            <person name="Chao H."/>
            <person name="Childers C.P."/>
            <person name="Dinh H."/>
            <person name="Doddapaneni H."/>
            <person name="Dugan S."/>
            <person name="Gowin J."/>
            <person name="Greiner C."/>
            <person name="Han Y."/>
            <person name="Hu H."/>
            <person name="Hughes D.S.T."/>
            <person name="Huylmans A.-K."/>
            <person name="Kemena C."/>
            <person name="Kremer L.P.M."/>
            <person name="Lee S.L."/>
            <person name="Lopez-Ezquerra A."/>
            <person name="Mallet L."/>
            <person name="Monroy-Kuhn J.M."/>
            <person name="Moser A."/>
            <person name="Murali S.C."/>
            <person name="Muzny D.M."/>
            <person name="Otani S."/>
            <person name="Piulachs M.-D."/>
            <person name="Poelchau M."/>
            <person name="Qu J."/>
            <person name="Schaub F."/>
            <person name="Wada-Katsumata A."/>
            <person name="Worley K.C."/>
            <person name="Xie Q."/>
            <person name="Ylla G."/>
            <person name="Poulsen M."/>
            <person name="Gibbs R.A."/>
            <person name="Schal C."/>
            <person name="Richards S."/>
            <person name="Belles X."/>
            <person name="Korb J."/>
            <person name="Bornberg-Bauer E."/>
        </authorList>
    </citation>
    <scope>NUCLEOTIDE SEQUENCE [LARGE SCALE GENOMIC DNA]</scope>
    <source>
        <tissue evidence="11">Whole body</tissue>
    </source>
</reference>
<evidence type="ECO:0000313" key="12">
    <source>
        <dbReference type="Proteomes" id="UP000235965"/>
    </source>
</evidence>
<keyword evidence="6 9" id="KW-0472">Membrane</keyword>
<evidence type="ECO:0000256" key="6">
    <source>
        <dbReference type="ARBA" id="ARBA00023136"/>
    </source>
</evidence>
<comment type="similarity">
    <text evidence="2">Belongs to the glutamate-gated ion channel (TC 1.A.10.1) family.</text>
</comment>
<evidence type="ECO:0000313" key="11">
    <source>
        <dbReference type="EMBL" id="PNF14082.1"/>
    </source>
</evidence>
<dbReference type="OrthoDB" id="6506757at2759"/>
<dbReference type="Proteomes" id="UP000235965">
    <property type="component" value="Unassembled WGS sequence"/>
</dbReference>
<dbReference type="InterPro" id="IPR052192">
    <property type="entry name" value="Insect_Ionotropic_Sensory_Rcpt"/>
</dbReference>
<keyword evidence="4 9" id="KW-0812">Transmembrane</keyword>
<evidence type="ECO:0000256" key="8">
    <source>
        <dbReference type="ARBA" id="ARBA00023180"/>
    </source>
</evidence>
<name>A0A2J7PCM7_9NEOP</name>
<dbReference type="Pfam" id="PF00060">
    <property type="entry name" value="Lig_chan"/>
    <property type="match status" value="1"/>
</dbReference>
<accession>A0A2J7PCM7</accession>
<organism evidence="11 12">
    <name type="scientific">Cryptotermes secundus</name>
    <dbReference type="NCBI Taxonomy" id="105785"/>
    <lineage>
        <taxon>Eukaryota</taxon>
        <taxon>Metazoa</taxon>
        <taxon>Ecdysozoa</taxon>
        <taxon>Arthropoda</taxon>
        <taxon>Hexapoda</taxon>
        <taxon>Insecta</taxon>
        <taxon>Pterygota</taxon>
        <taxon>Neoptera</taxon>
        <taxon>Polyneoptera</taxon>
        <taxon>Dictyoptera</taxon>
        <taxon>Blattodea</taxon>
        <taxon>Blattoidea</taxon>
        <taxon>Termitoidae</taxon>
        <taxon>Kalotermitidae</taxon>
        <taxon>Cryptotermitinae</taxon>
        <taxon>Cryptotermes</taxon>
    </lineage>
</organism>
<feature type="transmembrane region" description="Helical" evidence="9">
    <location>
        <begin position="667"/>
        <end position="685"/>
    </location>
</feature>
<dbReference type="InterPro" id="IPR001320">
    <property type="entry name" value="Iontro_rcpt_C"/>
</dbReference>
<dbReference type="PANTHER" id="PTHR42643:SF30">
    <property type="entry name" value="IONOTROPIC RECEPTOR 40A-RELATED"/>
    <property type="match status" value="1"/>
</dbReference>
<evidence type="ECO:0000259" key="10">
    <source>
        <dbReference type="Pfam" id="PF00060"/>
    </source>
</evidence>
<sequence>MADNDMSFRQRAVIEFLAKEEIPAAEIHQRLQRAYGSVAWVRAVFEDRPMMIPVRNLQLLILLKWFLPGNCVLPAVPDGTTVLERHLLKGIVNISYTYFNISSSLAMFTEDSWSSNKPQNGLRFAVFREIHVAMNWPVLTFSTSRNVNNMTRDTAVKPDVVILILNEDESRSEGLLHRTLMSFATSRFGNPRARYVIVSTAVPSSTRDQHVIALSALNISLSLDILDAIFLIPEPVHNDRTEASLKAHDIDVFTWFPFSSESSGTHNLDVTFLDRWVKDEEGRGSLFRENANLFPAKSIANLGGRNVTMAYASWPPLVMSSDSNATTSPDEGLEIRIIKTVAEFTNFNLVLRRPEDRVKVHGYFGAQWLNNELLLHLDGTWTHYTGAFTWFVPNEKDVPRWQSLIRIFNPSFWLLVLSVYVLGSFTFWALASAQRSDRETTSFRNIILIFMNSLSMLLSESVNKKPKRTQSQVFFLLWSFYCLQINNAYQSSLIGFLTNPGHLPRINDLDGLLESGIELGIQSGLNFHFNDSSDPRNKRILKSHINCDLKTSLVCLDRMAYKGDLAVAGGRNGLEFLSYIKYMKNGKPLYVPLKDNIQQGYMVIYLKKGNILLKRIDSIVLRLQNAGLIDKWVKDIRRKFGKHFGNVPINDGFCVLTMSHLEGACSLFVLGMLLSIITWFLEIIHHSVGHRFRKRQQVTDNVI</sequence>
<dbReference type="Gene3D" id="1.10.287.70">
    <property type="match status" value="1"/>
</dbReference>
<dbReference type="AlphaFoldDB" id="A0A2J7PCM7"/>
<keyword evidence="3" id="KW-1003">Cell membrane</keyword>
<dbReference type="EMBL" id="NEVH01027058">
    <property type="protein sequence ID" value="PNF14082.1"/>
    <property type="molecule type" value="Genomic_DNA"/>
</dbReference>
<evidence type="ECO:0000256" key="7">
    <source>
        <dbReference type="ARBA" id="ARBA00023170"/>
    </source>
</evidence>
<evidence type="ECO:0000256" key="9">
    <source>
        <dbReference type="SAM" id="Phobius"/>
    </source>
</evidence>
<dbReference type="GO" id="GO:0015276">
    <property type="term" value="F:ligand-gated monoatomic ion channel activity"/>
    <property type="evidence" value="ECO:0007669"/>
    <property type="project" value="InterPro"/>
</dbReference>
<evidence type="ECO:0000256" key="5">
    <source>
        <dbReference type="ARBA" id="ARBA00022989"/>
    </source>
</evidence>
<evidence type="ECO:0000256" key="1">
    <source>
        <dbReference type="ARBA" id="ARBA00004651"/>
    </source>
</evidence>
<keyword evidence="8" id="KW-0325">Glycoprotein</keyword>
<dbReference type="GO" id="GO:0050906">
    <property type="term" value="P:detection of stimulus involved in sensory perception"/>
    <property type="evidence" value="ECO:0007669"/>
    <property type="project" value="UniProtKB-ARBA"/>
</dbReference>
<dbReference type="GO" id="GO:0005886">
    <property type="term" value="C:plasma membrane"/>
    <property type="evidence" value="ECO:0007669"/>
    <property type="project" value="UniProtKB-SubCell"/>
</dbReference>
<dbReference type="PANTHER" id="PTHR42643">
    <property type="entry name" value="IONOTROPIC RECEPTOR 20A-RELATED"/>
    <property type="match status" value="1"/>
</dbReference>
<gene>
    <name evidence="11" type="ORF">B7P43_G02147</name>
</gene>
<evidence type="ECO:0000256" key="2">
    <source>
        <dbReference type="ARBA" id="ARBA00008685"/>
    </source>
</evidence>
<feature type="domain" description="Ionotropic glutamate receptor C-terminal" evidence="10">
    <location>
        <begin position="411"/>
        <end position="515"/>
    </location>
</feature>